<feature type="compositionally biased region" description="Basic and acidic residues" evidence="12">
    <location>
        <begin position="258"/>
        <end position="282"/>
    </location>
</feature>
<dbReference type="CDD" id="cd03692">
    <property type="entry name" value="mtIF2_IVc"/>
    <property type="match status" value="1"/>
</dbReference>
<dbReference type="InterPro" id="IPR027417">
    <property type="entry name" value="P-loop_NTPase"/>
</dbReference>
<dbReference type="InterPro" id="IPR009000">
    <property type="entry name" value="Transl_B-barrel_sf"/>
</dbReference>
<feature type="compositionally biased region" description="Basic and acidic residues" evidence="12">
    <location>
        <begin position="318"/>
        <end position="343"/>
    </location>
</feature>
<dbReference type="Proteomes" id="UP000242881">
    <property type="component" value="Unassembled WGS sequence"/>
</dbReference>
<dbReference type="PANTHER" id="PTHR43381:SF5">
    <property type="entry name" value="TR-TYPE G DOMAIN-CONTAINING PROTEIN"/>
    <property type="match status" value="1"/>
</dbReference>
<evidence type="ECO:0000256" key="7">
    <source>
        <dbReference type="ARBA" id="ARBA00022917"/>
    </source>
</evidence>
<keyword evidence="8 10" id="KW-0342">GTP-binding</keyword>
<dbReference type="InterPro" id="IPR015760">
    <property type="entry name" value="TIF_IF2"/>
</dbReference>
<feature type="compositionally biased region" description="Basic and acidic residues" evidence="12">
    <location>
        <begin position="153"/>
        <end position="192"/>
    </location>
</feature>
<dbReference type="SUPFAM" id="SSF52540">
    <property type="entry name" value="P-loop containing nucleoside triphosphate hydrolases"/>
    <property type="match status" value="1"/>
</dbReference>
<dbReference type="InterPro" id="IPR000178">
    <property type="entry name" value="TF_IF2_bacterial-like"/>
</dbReference>
<evidence type="ECO:0000259" key="13">
    <source>
        <dbReference type="PROSITE" id="PS51722"/>
    </source>
</evidence>
<dbReference type="FunFam" id="3.40.50.300:FF:000019">
    <property type="entry name" value="Translation initiation factor IF-2"/>
    <property type="match status" value="1"/>
</dbReference>
<dbReference type="CDD" id="cd01887">
    <property type="entry name" value="IF2_eIF5B"/>
    <property type="match status" value="1"/>
</dbReference>
<sequence>MNRFRISELVRKGLGKFDEISEKLNSVGVSVSSENDEVTEEQLVSAGFDVKRIALDKRQELIKQAMDRRKRHSKVTEVIVKDQKSAVDDAKKKLTKEELLKKKLELEKSLQKVDEEREKLRDEKLKAETKKDDAASGNTVDELDASKNSDIILESKSKDVQVSEKDQETIKKSDEDQAPSEDEKKIDKKSEEISAEVLVQKEETVIKTEESQVVKQKSEEPKSHKKEEHHKKPYQGKKPWEKRPHQDRKDVSSSQGQQREDQGRYQNRPDNRSEARQGDHQRSGRPPYQGQQRDGGSFRDRPAGGRPQGDRPQGGRPQGDRPGFDKGKRSDFKKEEAPSKDKSIFSPMSDVLIEDKELIVKKKKWEEDVPSPVVEEKDIESKKIKVKKSSTKKEKNLKQNLLEDLELLQIETGVIEPEPTIDELEEIDQKPKKQAKLKDKDREKEKEVVKEVKQPSKPNKITIGESITVSDLAGLLGIRIPDIIKKLMNIGIMATANQSIDAETVQLIAMDYGIDVEVKTVSEEDLLPKYDSKPENLRPRPPIVTVMGHVDHGKTSLLDAIRKTKVAEKEAGGITQHIGAYEVDIERGKIVFLDTPGHEAFTTLRARGANVTDIVILVVAADDGVMPQTKEAIDHAKAAGVKIVVAINKIDKPNANPERVKTQLAEYGIIPEEWGGEYQFQEISAKNRINIDDLLERVLLEAELLELKGDYVKPAEGIIIESRLDKQKGVSVTLIVKDGVLRVGDIFVAGTHYGKVRALYNYAGRSIKEAGPSIPVELMGFSEVPEPGETLIVLPNERLAKQIVEIRLQKQREKDEAARAKLSLDDIFSKIKEGEIKDLNIILKADVQGSLEALKSSLTKLSNSEVKVKIIHDGVGGINESDVLLALASKAIIIGFNVRPDAKARTVAEREKIDIRLYSVIYEAIEEVQKAIEGMLKPELKENIIGKVEIRKVFNVPKVGKVAGCYVLEGKIVRNSNVRIIRDNIVIYTGKINSLKRFQDDVKEVVAGYECGLGIANYNDIKEGDILEVFEVVEEKRLLKDVE</sequence>
<feature type="binding site" evidence="10">
    <location>
        <begin position="594"/>
        <end position="598"/>
    </location>
    <ligand>
        <name>GTP</name>
        <dbReference type="ChEBI" id="CHEBI:37565"/>
    </ligand>
</feature>
<evidence type="ECO:0000256" key="4">
    <source>
        <dbReference type="ARBA" id="ARBA00022490"/>
    </source>
</evidence>
<proteinExistence type="inferred from homology"/>
<dbReference type="InterPro" id="IPR004161">
    <property type="entry name" value="EFTu-like_2"/>
</dbReference>
<feature type="region of interest" description="Disordered" evidence="12">
    <location>
        <begin position="112"/>
        <end position="349"/>
    </location>
</feature>
<dbReference type="Pfam" id="PF00009">
    <property type="entry name" value="GTP_EFTU"/>
    <property type="match status" value="1"/>
</dbReference>
<evidence type="ECO:0000256" key="10">
    <source>
        <dbReference type="HAMAP-Rule" id="MF_00100"/>
    </source>
</evidence>
<keyword evidence="7 10" id="KW-0648">Protein biosynthesis</keyword>
<dbReference type="HAMAP" id="MF_00100_B">
    <property type="entry name" value="IF_2_B"/>
    <property type="match status" value="1"/>
</dbReference>
<dbReference type="InterPro" id="IPR005225">
    <property type="entry name" value="Small_GTP-bd"/>
</dbReference>
<dbReference type="FunFam" id="3.40.50.10050:FF:000001">
    <property type="entry name" value="Translation initiation factor IF-2"/>
    <property type="match status" value="1"/>
</dbReference>
<comment type="similarity">
    <text evidence="2 10 11">Belongs to the TRAFAC class translation factor GTPase superfamily. Classic translation factor GTPase family. IF-2 subfamily.</text>
</comment>
<dbReference type="Gene3D" id="3.40.50.300">
    <property type="entry name" value="P-loop containing nucleotide triphosphate hydrolases"/>
    <property type="match status" value="1"/>
</dbReference>
<organism evidence="14 15">
    <name type="scientific">Calditerrivibrio nitroreducens</name>
    <dbReference type="NCBI Taxonomy" id="477976"/>
    <lineage>
        <taxon>Bacteria</taxon>
        <taxon>Pseudomonadati</taxon>
        <taxon>Deferribacterota</taxon>
        <taxon>Deferribacteres</taxon>
        <taxon>Deferribacterales</taxon>
        <taxon>Calditerrivibrionaceae</taxon>
    </lineage>
</organism>
<dbReference type="Pfam" id="PF11987">
    <property type="entry name" value="IF-2"/>
    <property type="match status" value="1"/>
</dbReference>
<evidence type="ECO:0000313" key="15">
    <source>
        <dbReference type="Proteomes" id="UP000242881"/>
    </source>
</evidence>
<feature type="compositionally biased region" description="Basic and acidic residues" evidence="12">
    <location>
        <begin position="199"/>
        <end position="226"/>
    </location>
</feature>
<name>A0A2J6WPR0_9BACT</name>
<evidence type="ECO:0000256" key="6">
    <source>
        <dbReference type="ARBA" id="ARBA00022741"/>
    </source>
</evidence>
<evidence type="ECO:0000256" key="3">
    <source>
        <dbReference type="ARBA" id="ARBA00020675"/>
    </source>
</evidence>
<keyword evidence="6 10" id="KW-0547">Nucleotide-binding</keyword>
<dbReference type="Pfam" id="PF03144">
    <property type="entry name" value="GTP_EFTU_D2"/>
    <property type="match status" value="1"/>
</dbReference>
<dbReference type="PROSITE" id="PS51722">
    <property type="entry name" value="G_TR_2"/>
    <property type="match status" value="1"/>
</dbReference>
<accession>A0A2J6WPR0</accession>
<dbReference type="GO" id="GO:0005829">
    <property type="term" value="C:cytosol"/>
    <property type="evidence" value="ECO:0007669"/>
    <property type="project" value="TreeGrafter"/>
</dbReference>
<evidence type="ECO:0000256" key="8">
    <source>
        <dbReference type="ARBA" id="ARBA00023134"/>
    </source>
</evidence>
<dbReference type="InterPro" id="IPR053905">
    <property type="entry name" value="EF-G-like_DII"/>
</dbReference>
<dbReference type="CDD" id="cd03702">
    <property type="entry name" value="IF2_mtIF2_II"/>
    <property type="match status" value="1"/>
</dbReference>
<dbReference type="Pfam" id="PF22042">
    <property type="entry name" value="EF-G_D2"/>
    <property type="match status" value="1"/>
</dbReference>
<keyword evidence="5 10" id="KW-0396">Initiation factor</keyword>
<feature type="compositionally biased region" description="Basic and acidic residues" evidence="12">
    <location>
        <begin position="112"/>
        <end position="134"/>
    </location>
</feature>
<dbReference type="AlphaFoldDB" id="A0A2J6WPR0"/>
<evidence type="ECO:0000256" key="11">
    <source>
        <dbReference type="RuleBase" id="RU000644"/>
    </source>
</evidence>
<dbReference type="SUPFAM" id="SSF50447">
    <property type="entry name" value="Translation proteins"/>
    <property type="match status" value="2"/>
</dbReference>
<evidence type="ECO:0000313" key="14">
    <source>
        <dbReference type="EMBL" id="PMP72384.1"/>
    </source>
</evidence>
<reference evidence="14 15" key="1">
    <citation type="submission" date="2018-01" db="EMBL/GenBank/DDBJ databases">
        <title>Metagenomic assembled genomes from two thermal pools in the Uzon Caldera, Kamchatka, Russia.</title>
        <authorList>
            <person name="Wilkins L."/>
            <person name="Ettinger C."/>
        </authorList>
    </citation>
    <scope>NUCLEOTIDE SEQUENCE [LARGE SCALE GENOMIC DNA]</scope>
    <source>
        <strain evidence="14">ZAV-05</strain>
    </source>
</reference>
<dbReference type="InterPro" id="IPR006847">
    <property type="entry name" value="IF2_N"/>
</dbReference>
<dbReference type="FunFam" id="2.40.30.10:FF:000008">
    <property type="entry name" value="Translation initiation factor IF-2"/>
    <property type="match status" value="1"/>
</dbReference>
<evidence type="ECO:0000256" key="5">
    <source>
        <dbReference type="ARBA" id="ARBA00022540"/>
    </source>
</evidence>
<comment type="subcellular location">
    <subcellularLocation>
        <location evidence="1 10">Cytoplasm</location>
    </subcellularLocation>
</comment>
<dbReference type="Gene3D" id="2.40.30.10">
    <property type="entry name" value="Translation factors"/>
    <property type="match status" value="2"/>
</dbReference>
<feature type="region of interest" description="G-domain" evidence="10">
    <location>
        <begin position="542"/>
        <end position="690"/>
    </location>
</feature>
<evidence type="ECO:0000256" key="2">
    <source>
        <dbReference type="ARBA" id="ARBA00007733"/>
    </source>
</evidence>
<evidence type="ECO:0000256" key="9">
    <source>
        <dbReference type="ARBA" id="ARBA00025162"/>
    </source>
</evidence>
<feature type="binding site" evidence="10">
    <location>
        <begin position="648"/>
        <end position="651"/>
    </location>
    <ligand>
        <name>GTP</name>
        <dbReference type="ChEBI" id="CHEBI:37565"/>
    </ligand>
</feature>
<evidence type="ECO:0000256" key="12">
    <source>
        <dbReference type="SAM" id="MobiDB-lite"/>
    </source>
</evidence>
<evidence type="ECO:0000256" key="1">
    <source>
        <dbReference type="ARBA" id="ARBA00004496"/>
    </source>
</evidence>
<dbReference type="InterPro" id="IPR023115">
    <property type="entry name" value="TIF_IF2_dom3"/>
</dbReference>
<feature type="compositionally biased region" description="Basic and acidic residues" evidence="12">
    <location>
        <begin position="238"/>
        <end position="251"/>
    </location>
</feature>
<dbReference type="FunFam" id="2.40.30.10:FF:000054">
    <property type="entry name" value="Translation initiation factor IF-2"/>
    <property type="match status" value="1"/>
</dbReference>
<dbReference type="InterPro" id="IPR044145">
    <property type="entry name" value="IF2_II"/>
</dbReference>
<dbReference type="GO" id="GO:0005525">
    <property type="term" value="F:GTP binding"/>
    <property type="evidence" value="ECO:0007669"/>
    <property type="project" value="UniProtKB-KW"/>
</dbReference>
<dbReference type="EMBL" id="PNIN01000023">
    <property type="protein sequence ID" value="PMP72384.1"/>
    <property type="molecule type" value="Genomic_DNA"/>
</dbReference>
<dbReference type="Gene3D" id="3.40.50.10050">
    <property type="entry name" value="Translation initiation factor IF- 2, domain 3"/>
    <property type="match status" value="1"/>
</dbReference>
<dbReference type="PANTHER" id="PTHR43381">
    <property type="entry name" value="TRANSLATION INITIATION FACTOR IF-2-RELATED"/>
    <property type="match status" value="1"/>
</dbReference>
<comment type="function">
    <text evidence="9 10 11">One of the essential components for the initiation of protein synthesis. Protects formylmethionyl-tRNA from spontaneous hydrolysis and promotes its binding to the 30S ribosomal subunits. Also involved in the hydrolysis of GTP during the formation of the 70S ribosomal complex.</text>
</comment>
<dbReference type="NCBIfam" id="TIGR00231">
    <property type="entry name" value="small_GTP"/>
    <property type="match status" value="1"/>
</dbReference>
<protein>
    <recommendedName>
        <fullName evidence="3 10">Translation initiation factor IF-2</fullName>
    </recommendedName>
</protein>
<dbReference type="SUPFAM" id="SSF52156">
    <property type="entry name" value="Initiation factor IF2/eIF5b, domain 3"/>
    <property type="match status" value="1"/>
</dbReference>
<comment type="caution">
    <text evidence="14">The sequence shown here is derived from an EMBL/GenBank/DDBJ whole genome shotgun (WGS) entry which is preliminary data.</text>
</comment>
<dbReference type="GO" id="GO:0003924">
    <property type="term" value="F:GTPase activity"/>
    <property type="evidence" value="ECO:0007669"/>
    <property type="project" value="UniProtKB-UniRule"/>
</dbReference>
<gene>
    <name evidence="10" type="primary">infB</name>
    <name evidence="14" type="ORF">C0187_01780</name>
</gene>
<dbReference type="InterPro" id="IPR000795">
    <property type="entry name" value="T_Tr_GTP-bd_dom"/>
</dbReference>
<feature type="binding site" evidence="10">
    <location>
        <begin position="548"/>
        <end position="555"/>
    </location>
    <ligand>
        <name>GTP</name>
        <dbReference type="ChEBI" id="CHEBI:37565"/>
    </ligand>
</feature>
<dbReference type="InterPro" id="IPR036925">
    <property type="entry name" value="TIF_IF2_dom3_sf"/>
</dbReference>
<keyword evidence="4 10" id="KW-0963">Cytoplasm</keyword>
<dbReference type="NCBIfam" id="TIGR00487">
    <property type="entry name" value="IF-2"/>
    <property type="match status" value="1"/>
</dbReference>
<feature type="domain" description="Tr-type G" evidence="13">
    <location>
        <begin position="539"/>
        <end position="708"/>
    </location>
</feature>
<dbReference type="GO" id="GO:0003743">
    <property type="term" value="F:translation initiation factor activity"/>
    <property type="evidence" value="ECO:0007669"/>
    <property type="project" value="UniProtKB-UniRule"/>
</dbReference>
<dbReference type="Pfam" id="PF04760">
    <property type="entry name" value="IF2_N"/>
    <property type="match status" value="1"/>
</dbReference>